<dbReference type="SUPFAM" id="SSF53474">
    <property type="entry name" value="alpha/beta-Hydrolases"/>
    <property type="match status" value="1"/>
</dbReference>
<feature type="non-terminal residue" evidence="6">
    <location>
        <position position="326"/>
    </location>
</feature>
<protein>
    <recommendedName>
        <fullName evidence="5">Lipase domain-containing protein</fullName>
    </recommendedName>
</protein>
<evidence type="ECO:0000256" key="1">
    <source>
        <dbReference type="ARBA" id="ARBA00004613"/>
    </source>
</evidence>
<dbReference type="InterPro" id="IPR029058">
    <property type="entry name" value="AB_hydrolase_fold"/>
</dbReference>
<dbReference type="InterPro" id="IPR013818">
    <property type="entry name" value="Lipase"/>
</dbReference>
<comment type="subcellular location">
    <subcellularLocation>
        <location evidence="1">Secreted</location>
    </subcellularLocation>
</comment>
<dbReference type="Gene3D" id="3.40.50.1820">
    <property type="entry name" value="alpha/beta hydrolase"/>
    <property type="match status" value="1"/>
</dbReference>
<name>A0A8J9Y8L7_9NEOP</name>
<gene>
    <name evidence="6" type="ORF">BINO364_LOCUS3961</name>
</gene>
<accession>A0A8J9Y8L7</accession>
<keyword evidence="3" id="KW-0964">Secreted</keyword>
<dbReference type="PANTHER" id="PTHR11610">
    <property type="entry name" value="LIPASE"/>
    <property type="match status" value="1"/>
</dbReference>
<sequence length="326" mass="36280">MIKNTTLSEKTKDSLRVVLLKPSDSWLGSNEKVCPLSMGGAACAAKHLSFKKGKTLVFISGYLDASFSPIVRAVAIPYVKRGYNVIIMEIYPVLHRSYPIAARLTKPLGKLLGDFIAHLTHKGLHPDKLELLGGSLGAHIAYYAAMRYHKLTHLKPARLTGLDPAGPCFRTLPRSERFNSDAAHRVDAIHTNIDGFGLADADADVDFYVNGGEFQPAMVFDHLLPCLQFCSHVRSAIYWFISHYEPTKFLGFKCPSVQAVRHGHCYHGENEVNVLGPNTNFSRPGIYYLATTASMPYYMGSDGLKERKRGVNNYLYRITDDEDIVV</sequence>
<organism evidence="6 7">
    <name type="scientific">Brenthis ino</name>
    <name type="common">lesser marbled fritillary</name>
    <dbReference type="NCBI Taxonomy" id="405034"/>
    <lineage>
        <taxon>Eukaryota</taxon>
        <taxon>Metazoa</taxon>
        <taxon>Ecdysozoa</taxon>
        <taxon>Arthropoda</taxon>
        <taxon>Hexapoda</taxon>
        <taxon>Insecta</taxon>
        <taxon>Pterygota</taxon>
        <taxon>Neoptera</taxon>
        <taxon>Endopterygota</taxon>
        <taxon>Lepidoptera</taxon>
        <taxon>Glossata</taxon>
        <taxon>Ditrysia</taxon>
        <taxon>Papilionoidea</taxon>
        <taxon>Nymphalidae</taxon>
        <taxon>Heliconiinae</taxon>
        <taxon>Argynnini</taxon>
        <taxon>Brenthis</taxon>
    </lineage>
</organism>
<comment type="similarity">
    <text evidence="2 4">Belongs to the AB hydrolase superfamily. Lipase family.</text>
</comment>
<dbReference type="GO" id="GO:0016042">
    <property type="term" value="P:lipid catabolic process"/>
    <property type="evidence" value="ECO:0007669"/>
    <property type="project" value="TreeGrafter"/>
</dbReference>
<dbReference type="GO" id="GO:0016298">
    <property type="term" value="F:lipase activity"/>
    <property type="evidence" value="ECO:0007669"/>
    <property type="project" value="InterPro"/>
</dbReference>
<dbReference type="GO" id="GO:0005615">
    <property type="term" value="C:extracellular space"/>
    <property type="evidence" value="ECO:0007669"/>
    <property type="project" value="TreeGrafter"/>
</dbReference>
<dbReference type="Pfam" id="PF00151">
    <property type="entry name" value="Lipase"/>
    <property type="match status" value="1"/>
</dbReference>
<dbReference type="InterPro" id="IPR000734">
    <property type="entry name" value="TAG_lipase"/>
</dbReference>
<evidence type="ECO:0000256" key="4">
    <source>
        <dbReference type="RuleBase" id="RU004262"/>
    </source>
</evidence>
<dbReference type="EMBL" id="OV170232">
    <property type="protein sequence ID" value="CAH0717345.1"/>
    <property type="molecule type" value="Genomic_DNA"/>
</dbReference>
<keyword evidence="7" id="KW-1185">Reference proteome</keyword>
<proteinExistence type="inferred from homology"/>
<feature type="domain" description="Lipase" evidence="5">
    <location>
        <begin position="51"/>
        <end position="297"/>
    </location>
</feature>
<evidence type="ECO:0000313" key="6">
    <source>
        <dbReference type="EMBL" id="CAH0717345.1"/>
    </source>
</evidence>
<evidence type="ECO:0000259" key="5">
    <source>
        <dbReference type="Pfam" id="PF00151"/>
    </source>
</evidence>
<dbReference type="OrthoDB" id="199913at2759"/>
<evidence type="ECO:0000313" key="7">
    <source>
        <dbReference type="Proteomes" id="UP000838878"/>
    </source>
</evidence>
<dbReference type="Proteomes" id="UP000838878">
    <property type="component" value="Chromosome 12"/>
</dbReference>
<evidence type="ECO:0000256" key="3">
    <source>
        <dbReference type="ARBA" id="ARBA00022525"/>
    </source>
</evidence>
<dbReference type="AlphaFoldDB" id="A0A8J9Y8L7"/>
<evidence type="ECO:0000256" key="2">
    <source>
        <dbReference type="ARBA" id="ARBA00010701"/>
    </source>
</evidence>
<reference evidence="6" key="1">
    <citation type="submission" date="2021-12" db="EMBL/GenBank/DDBJ databases">
        <authorList>
            <person name="Martin H S."/>
        </authorList>
    </citation>
    <scope>NUCLEOTIDE SEQUENCE</scope>
</reference>